<protein>
    <submittedName>
        <fullName evidence="1">Uncharacterized protein</fullName>
    </submittedName>
</protein>
<reference evidence="1" key="1">
    <citation type="submission" date="2024-12" db="EMBL/GenBank/DDBJ databases">
        <title>Comparative genomics and development of molecular markers within Purpureocillium lilacinum and among Purpureocillium species.</title>
        <authorList>
            <person name="Yeh Z.-Y."/>
            <person name="Ni N.-T."/>
            <person name="Lo P.-H."/>
            <person name="Mushyakhwo K."/>
            <person name="Lin C.-F."/>
            <person name="Nai Y.-S."/>
        </authorList>
    </citation>
    <scope>NUCLEOTIDE SEQUENCE</scope>
    <source>
        <strain evidence="1">NCHU-NPUST-175</strain>
    </source>
</reference>
<evidence type="ECO:0000313" key="2">
    <source>
        <dbReference type="Proteomes" id="UP001638806"/>
    </source>
</evidence>
<dbReference type="Proteomes" id="UP001638806">
    <property type="component" value="Unassembled WGS sequence"/>
</dbReference>
<comment type="caution">
    <text evidence="1">The sequence shown here is derived from an EMBL/GenBank/DDBJ whole genome shotgun (WGS) entry which is preliminary data.</text>
</comment>
<name>A0ACC4DLG3_PURLI</name>
<keyword evidence="2" id="KW-1185">Reference proteome</keyword>
<sequence length="158" mass="16849">MLPLPESPVPSSSTPHFAAPRHHRQSASVSSGPHSASPLAQAPWSRLRTRRKDSRASGAPTDCITAAAAHTRAKELLAAPRGTPPLPPCLPAFDSIVCAAALKTDGRHVISTPSHTRYNSRAETDSSVCPALPQTTLLFSELISDDDPYDDDTSILMY</sequence>
<proteinExistence type="predicted"/>
<gene>
    <name evidence="1" type="ORF">ACCO45_009503</name>
</gene>
<evidence type="ECO:0000313" key="1">
    <source>
        <dbReference type="EMBL" id="KAL3956657.1"/>
    </source>
</evidence>
<dbReference type="EMBL" id="JBGNUJ010000008">
    <property type="protein sequence ID" value="KAL3956657.1"/>
    <property type="molecule type" value="Genomic_DNA"/>
</dbReference>
<organism evidence="1 2">
    <name type="scientific">Purpureocillium lilacinum</name>
    <name type="common">Paecilomyces lilacinus</name>
    <dbReference type="NCBI Taxonomy" id="33203"/>
    <lineage>
        <taxon>Eukaryota</taxon>
        <taxon>Fungi</taxon>
        <taxon>Dikarya</taxon>
        <taxon>Ascomycota</taxon>
        <taxon>Pezizomycotina</taxon>
        <taxon>Sordariomycetes</taxon>
        <taxon>Hypocreomycetidae</taxon>
        <taxon>Hypocreales</taxon>
        <taxon>Ophiocordycipitaceae</taxon>
        <taxon>Purpureocillium</taxon>
    </lineage>
</organism>
<accession>A0ACC4DLG3</accession>